<accession>A0ABP7NH58</accession>
<dbReference type="Pfam" id="PF03788">
    <property type="entry name" value="LrgA"/>
    <property type="match status" value="1"/>
</dbReference>
<organism evidence="7 8">
    <name type="scientific">Allohahella marinimesophila</name>
    <dbReference type="NCBI Taxonomy" id="1054972"/>
    <lineage>
        <taxon>Bacteria</taxon>
        <taxon>Pseudomonadati</taxon>
        <taxon>Pseudomonadota</taxon>
        <taxon>Gammaproteobacteria</taxon>
        <taxon>Oceanospirillales</taxon>
        <taxon>Hahellaceae</taxon>
        <taxon>Allohahella</taxon>
    </lineage>
</organism>
<dbReference type="EMBL" id="BAABBO010000001">
    <property type="protein sequence ID" value="GAA3946982.1"/>
    <property type="molecule type" value="Genomic_DNA"/>
</dbReference>
<name>A0ABP7NH58_9GAMM</name>
<evidence type="ECO:0000256" key="2">
    <source>
        <dbReference type="ARBA" id="ARBA00022475"/>
    </source>
</evidence>
<evidence type="ECO:0000256" key="6">
    <source>
        <dbReference type="SAM" id="Phobius"/>
    </source>
</evidence>
<dbReference type="Proteomes" id="UP001501337">
    <property type="component" value="Unassembled WGS sequence"/>
</dbReference>
<keyword evidence="8" id="KW-1185">Reference proteome</keyword>
<dbReference type="RefSeq" id="WP_344802503.1">
    <property type="nucleotide sequence ID" value="NZ_BAABBO010000001.1"/>
</dbReference>
<keyword evidence="3 6" id="KW-0812">Transmembrane</keyword>
<keyword evidence="5 6" id="KW-0472">Membrane</keyword>
<protein>
    <recommendedName>
        <fullName evidence="9">Effector of murein hydrolase LrgA (UPF0299 family)</fullName>
    </recommendedName>
</protein>
<dbReference type="PANTHER" id="PTHR33931">
    <property type="entry name" value="HOLIN-LIKE PROTEIN CIDA-RELATED"/>
    <property type="match status" value="1"/>
</dbReference>
<reference evidence="8" key="1">
    <citation type="journal article" date="2019" name="Int. J. Syst. Evol. Microbiol.">
        <title>The Global Catalogue of Microorganisms (GCM) 10K type strain sequencing project: providing services to taxonomists for standard genome sequencing and annotation.</title>
        <authorList>
            <consortium name="The Broad Institute Genomics Platform"/>
            <consortium name="The Broad Institute Genome Sequencing Center for Infectious Disease"/>
            <person name="Wu L."/>
            <person name="Ma J."/>
        </authorList>
    </citation>
    <scope>NUCLEOTIDE SEQUENCE [LARGE SCALE GENOMIC DNA]</scope>
    <source>
        <strain evidence="8">JCM 17555</strain>
    </source>
</reference>
<evidence type="ECO:0000256" key="1">
    <source>
        <dbReference type="ARBA" id="ARBA00004651"/>
    </source>
</evidence>
<gene>
    <name evidence="7" type="ORF">GCM10022278_02690</name>
</gene>
<dbReference type="InterPro" id="IPR005538">
    <property type="entry name" value="LrgA/CidA"/>
</dbReference>
<keyword evidence="2" id="KW-1003">Cell membrane</keyword>
<evidence type="ECO:0000256" key="3">
    <source>
        <dbReference type="ARBA" id="ARBA00022692"/>
    </source>
</evidence>
<proteinExistence type="predicted"/>
<evidence type="ECO:0000313" key="8">
    <source>
        <dbReference type="Proteomes" id="UP001501337"/>
    </source>
</evidence>
<evidence type="ECO:0000313" key="7">
    <source>
        <dbReference type="EMBL" id="GAA3946982.1"/>
    </source>
</evidence>
<feature type="transmembrane region" description="Helical" evidence="6">
    <location>
        <begin position="56"/>
        <end position="78"/>
    </location>
</feature>
<evidence type="ECO:0000256" key="5">
    <source>
        <dbReference type="ARBA" id="ARBA00023136"/>
    </source>
</evidence>
<feature type="transmembrane region" description="Helical" evidence="6">
    <location>
        <begin position="84"/>
        <end position="110"/>
    </location>
</feature>
<keyword evidence="4 6" id="KW-1133">Transmembrane helix</keyword>
<sequence length="121" mass="13185">MLLIQGFFALCLFLIVGESVRYSFGWPVSGGVLGMLLLTVYLLARGKVSEDIAIASQHLISILIILILPGVVGVFFLADRFAGQWLTFGVALVLGTLLSVLSTFLIMMVLTRDKSRPSDHD</sequence>
<evidence type="ECO:0008006" key="9">
    <source>
        <dbReference type="Google" id="ProtNLM"/>
    </source>
</evidence>
<feature type="transmembrane region" description="Helical" evidence="6">
    <location>
        <begin position="27"/>
        <end position="44"/>
    </location>
</feature>
<comment type="caution">
    <text evidence="7">The sequence shown here is derived from an EMBL/GenBank/DDBJ whole genome shotgun (WGS) entry which is preliminary data.</text>
</comment>
<dbReference type="PANTHER" id="PTHR33931:SF2">
    <property type="entry name" value="HOLIN-LIKE PROTEIN CIDA"/>
    <property type="match status" value="1"/>
</dbReference>
<evidence type="ECO:0000256" key="4">
    <source>
        <dbReference type="ARBA" id="ARBA00022989"/>
    </source>
</evidence>
<comment type="subcellular location">
    <subcellularLocation>
        <location evidence="1">Cell membrane</location>
        <topology evidence="1">Multi-pass membrane protein</topology>
    </subcellularLocation>
</comment>